<dbReference type="OrthoDB" id="3732200at2759"/>
<keyword evidence="1" id="KW-0812">Transmembrane</keyword>
<keyword evidence="3" id="KW-1185">Reference proteome</keyword>
<dbReference type="Proteomes" id="UP000799444">
    <property type="component" value="Unassembled WGS sequence"/>
</dbReference>
<protein>
    <submittedName>
        <fullName evidence="2">Uncharacterized protein</fullName>
    </submittedName>
</protein>
<evidence type="ECO:0000256" key="1">
    <source>
        <dbReference type="SAM" id="Phobius"/>
    </source>
</evidence>
<feature type="non-terminal residue" evidence="2">
    <location>
        <position position="94"/>
    </location>
</feature>
<evidence type="ECO:0000313" key="3">
    <source>
        <dbReference type="Proteomes" id="UP000799444"/>
    </source>
</evidence>
<sequence>VYTGLWVNTARGRLYGATLTLDRQQGAVLIALLALYVGAAGQGVWRILQLLLHRAFSSNNRPDGIYNQRQAILRNSESGLTAAWASLQTLIAWR</sequence>
<keyword evidence="1" id="KW-0472">Membrane</keyword>
<dbReference type="EMBL" id="ML996260">
    <property type="protein sequence ID" value="KAF2728977.1"/>
    <property type="molecule type" value="Genomic_DNA"/>
</dbReference>
<feature type="transmembrane region" description="Helical" evidence="1">
    <location>
        <begin position="27"/>
        <end position="48"/>
    </location>
</feature>
<gene>
    <name evidence="2" type="ORF">EJ04DRAFT_396134</name>
</gene>
<proteinExistence type="predicted"/>
<accession>A0A9P4QQE3</accession>
<reference evidence="2" key="1">
    <citation type="journal article" date="2020" name="Stud. Mycol.">
        <title>101 Dothideomycetes genomes: a test case for predicting lifestyles and emergence of pathogens.</title>
        <authorList>
            <person name="Haridas S."/>
            <person name="Albert R."/>
            <person name="Binder M."/>
            <person name="Bloem J."/>
            <person name="Labutti K."/>
            <person name="Salamov A."/>
            <person name="Andreopoulos B."/>
            <person name="Baker S."/>
            <person name="Barry K."/>
            <person name="Bills G."/>
            <person name="Bluhm B."/>
            <person name="Cannon C."/>
            <person name="Castanera R."/>
            <person name="Culley D."/>
            <person name="Daum C."/>
            <person name="Ezra D."/>
            <person name="Gonzalez J."/>
            <person name="Henrissat B."/>
            <person name="Kuo A."/>
            <person name="Liang C."/>
            <person name="Lipzen A."/>
            <person name="Lutzoni F."/>
            <person name="Magnuson J."/>
            <person name="Mondo S."/>
            <person name="Nolan M."/>
            <person name="Ohm R."/>
            <person name="Pangilinan J."/>
            <person name="Park H.-J."/>
            <person name="Ramirez L."/>
            <person name="Alfaro M."/>
            <person name="Sun H."/>
            <person name="Tritt A."/>
            <person name="Yoshinaga Y."/>
            <person name="Zwiers L.-H."/>
            <person name="Turgeon B."/>
            <person name="Goodwin S."/>
            <person name="Spatafora J."/>
            <person name="Crous P."/>
            <person name="Grigoriev I."/>
        </authorList>
    </citation>
    <scope>NUCLEOTIDE SEQUENCE</scope>
    <source>
        <strain evidence="2">CBS 125425</strain>
    </source>
</reference>
<feature type="non-terminal residue" evidence="2">
    <location>
        <position position="1"/>
    </location>
</feature>
<organism evidence="2 3">
    <name type="scientific">Polyplosphaeria fusca</name>
    <dbReference type="NCBI Taxonomy" id="682080"/>
    <lineage>
        <taxon>Eukaryota</taxon>
        <taxon>Fungi</taxon>
        <taxon>Dikarya</taxon>
        <taxon>Ascomycota</taxon>
        <taxon>Pezizomycotina</taxon>
        <taxon>Dothideomycetes</taxon>
        <taxon>Pleosporomycetidae</taxon>
        <taxon>Pleosporales</taxon>
        <taxon>Tetraplosphaeriaceae</taxon>
        <taxon>Polyplosphaeria</taxon>
    </lineage>
</organism>
<dbReference type="AlphaFoldDB" id="A0A9P4QQE3"/>
<name>A0A9P4QQE3_9PLEO</name>
<evidence type="ECO:0000313" key="2">
    <source>
        <dbReference type="EMBL" id="KAF2728977.1"/>
    </source>
</evidence>
<keyword evidence="1" id="KW-1133">Transmembrane helix</keyword>
<comment type="caution">
    <text evidence="2">The sequence shown here is derived from an EMBL/GenBank/DDBJ whole genome shotgun (WGS) entry which is preliminary data.</text>
</comment>